<proteinExistence type="predicted"/>
<name>A0A286UFT6_9AGAM</name>
<keyword evidence="3" id="KW-1185">Reference proteome</keyword>
<dbReference type="Gene3D" id="3.40.50.720">
    <property type="entry name" value="NAD(P)-binding Rossmann-like Domain"/>
    <property type="match status" value="1"/>
</dbReference>
<dbReference type="OrthoDB" id="5138418at2759"/>
<dbReference type="InterPro" id="IPR036291">
    <property type="entry name" value="NAD(P)-bd_dom_sf"/>
</dbReference>
<dbReference type="SUPFAM" id="SSF51735">
    <property type="entry name" value="NAD(P)-binding Rossmann-fold domains"/>
    <property type="match status" value="1"/>
</dbReference>
<reference evidence="2 3" key="1">
    <citation type="journal article" date="2017" name="Mol. Ecol.">
        <title>Comparative and population genomic landscape of Phellinus noxius: A hypervariable fungus causing root rot in trees.</title>
        <authorList>
            <person name="Chung C.L."/>
            <person name="Lee T.J."/>
            <person name="Akiba M."/>
            <person name="Lee H.H."/>
            <person name="Kuo T.H."/>
            <person name="Liu D."/>
            <person name="Ke H.M."/>
            <person name="Yokoi T."/>
            <person name="Roa M.B."/>
            <person name="Lu M.J."/>
            <person name="Chang Y.Y."/>
            <person name="Ann P.J."/>
            <person name="Tsai J.N."/>
            <person name="Chen C.Y."/>
            <person name="Tzean S.S."/>
            <person name="Ota Y."/>
            <person name="Hattori T."/>
            <person name="Sahashi N."/>
            <person name="Liou R.F."/>
            <person name="Kikuchi T."/>
            <person name="Tsai I.J."/>
        </authorList>
    </citation>
    <scope>NUCLEOTIDE SEQUENCE [LARGE SCALE GENOMIC DNA]</scope>
    <source>
        <strain evidence="2 3">FFPRI411160</strain>
    </source>
</reference>
<evidence type="ECO:0000259" key="1">
    <source>
        <dbReference type="Pfam" id="PF13380"/>
    </source>
</evidence>
<dbReference type="InParanoid" id="A0A286UFT6"/>
<evidence type="ECO:0000313" key="3">
    <source>
        <dbReference type="Proteomes" id="UP000217199"/>
    </source>
</evidence>
<dbReference type="AlphaFoldDB" id="A0A286UFT6"/>
<accession>A0A286UFT6</accession>
<comment type="caution">
    <text evidence="2">The sequence shown here is derived from an EMBL/GenBank/DDBJ whole genome shotgun (WGS) entry which is preliminary data.</text>
</comment>
<dbReference type="PANTHER" id="PTHR33303">
    <property type="entry name" value="CYTOPLASMIC PROTEIN-RELATED"/>
    <property type="match status" value="1"/>
</dbReference>
<dbReference type="EMBL" id="NBII01000005">
    <property type="protein sequence ID" value="PAV18466.1"/>
    <property type="molecule type" value="Genomic_DNA"/>
</dbReference>
<sequence>MAAELQQTFLQIPHFAVVGASKDQNKWGTKILKWYQTRDLDVIPVHHRESELEGLQTLKSLAELPSPTETAVTLGILESAKELNIPVVWLQPGAEDEDVRKYINDAGLSERVILGGPCLWRDGDGILKVINKL</sequence>
<dbReference type="InterPro" id="IPR003781">
    <property type="entry name" value="CoA-bd"/>
</dbReference>
<dbReference type="STRING" id="2282107.A0A286UFT6"/>
<dbReference type="Pfam" id="PF13380">
    <property type="entry name" value="CoA_binding_2"/>
    <property type="match status" value="1"/>
</dbReference>
<evidence type="ECO:0000313" key="2">
    <source>
        <dbReference type="EMBL" id="PAV18466.1"/>
    </source>
</evidence>
<organism evidence="2 3">
    <name type="scientific">Pyrrhoderma noxium</name>
    <dbReference type="NCBI Taxonomy" id="2282107"/>
    <lineage>
        <taxon>Eukaryota</taxon>
        <taxon>Fungi</taxon>
        <taxon>Dikarya</taxon>
        <taxon>Basidiomycota</taxon>
        <taxon>Agaricomycotina</taxon>
        <taxon>Agaricomycetes</taxon>
        <taxon>Hymenochaetales</taxon>
        <taxon>Hymenochaetaceae</taxon>
        <taxon>Pyrrhoderma</taxon>
    </lineage>
</organism>
<dbReference type="Proteomes" id="UP000217199">
    <property type="component" value="Unassembled WGS sequence"/>
</dbReference>
<gene>
    <name evidence="2" type="ORF">PNOK_0530800</name>
</gene>
<dbReference type="PANTHER" id="PTHR33303:SF2">
    <property type="entry name" value="COA-BINDING DOMAIN-CONTAINING PROTEIN"/>
    <property type="match status" value="1"/>
</dbReference>
<protein>
    <submittedName>
        <fullName evidence="2">NAD P-binding protein</fullName>
    </submittedName>
</protein>
<feature type="domain" description="CoA-binding" evidence="1">
    <location>
        <begin position="15"/>
        <end position="109"/>
    </location>
</feature>